<proteinExistence type="predicted"/>
<accession>A0A1U7HYY8</accession>
<dbReference type="RefSeq" id="WP_015187893.1">
    <property type="nucleotide sequence ID" value="NZ_CAWMVK010000012.1"/>
</dbReference>
<sequence length="72" mass="8339">MNDMEAALREEIRQLAEEAFHRKLISGYGDGPTKNEYQIVFKGKPRHLPLKRARAFLDNLILRSRVREASSV</sequence>
<dbReference type="Proteomes" id="UP000185984">
    <property type="component" value="Unassembled WGS sequence"/>
</dbReference>
<dbReference type="EMBL" id="MRCC01000002">
    <property type="protein sequence ID" value="OKH28837.1"/>
    <property type="molecule type" value="Genomic_DNA"/>
</dbReference>
<evidence type="ECO:0000313" key="2">
    <source>
        <dbReference type="Proteomes" id="UP000185984"/>
    </source>
</evidence>
<dbReference type="AlphaFoldDB" id="A0A1U7HYY8"/>
<organism evidence="1 2">
    <name type="scientific">Chroogloeocystis siderophila 5.2 s.c.1</name>
    <dbReference type="NCBI Taxonomy" id="247279"/>
    <lineage>
        <taxon>Bacteria</taxon>
        <taxon>Bacillati</taxon>
        <taxon>Cyanobacteriota</taxon>
        <taxon>Cyanophyceae</taxon>
        <taxon>Oscillatoriophycideae</taxon>
        <taxon>Chroococcales</taxon>
        <taxon>Chroococcaceae</taxon>
        <taxon>Chroogloeocystis</taxon>
    </lineage>
</organism>
<name>A0A1U7HYY8_9CHRO</name>
<comment type="caution">
    <text evidence="1">The sequence shown here is derived from an EMBL/GenBank/DDBJ whole genome shotgun (WGS) entry which is preliminary data.</text>
</comment>
<reference evidence="1 2" key="1">
    <citation type="submission" date="2016-11" db="EMBL/GenBank/DDBJ databases">
        <title>Draft Genome Sequences of Nine Cyanobacterial Strains from Diverse Habitats.</title>
        <authorList>
            <person name="Zhu T."/>
            <person name="Hou S."/>
            <person name="Lu X."/>
            <person name="Hess W.R."/>
        </authorList>
    </citation>
    <scope>NUCLEOTIDE SEQUENCE [LARGE SCALE GENOMIC DNA]</scope>
    <source>
        <strain evidence="1 2">5.2 s.c.1</strain>
    </source>
</reference>
<dbReference type="OrthoDB" id="426489at2"/>
<protein>
    <submittedName>
        <fullName evidence="1">Uncharacterized protein</fullName>
    </submittedName>
</protein>
<gene>
    <name evidence="1" type="ORF">NIES1031_02765</name>
</gene>
<evidence type="ECO:0000313" key="1">
    <source>
        <dbReference type="EMBL" id="OKH28837.1"/>
    </source>
</evidence>
<keyword evidence="2" id="KW-1185">Reference proteome</keyword>